<dbReference type="InterPro" id="IPR014051">
    <property type="entry name" value="Phosphoesterase_HXTX"/>
</dbReference>
<dbReference type="EC" id="3.1.4.58" evidence="2"/>
<feature type="short sequence motif" description="HXTX 1" evidence="2">
    <location>
        <begin position="37"/>
        <end position="40"/>
    </location>
</feature>
<protein>
    <recommendedName>
        <fullName evidence="2">RNA 2',3'-cyclic phosphodiesterase</fullName>
        <shortName evidence="2">RNA 2',3'-CPDase</shortName>
        <ecNumber evidence="2">3.1.4.58</ecNumber>
    </recommendedName>
</protein>
<gene>
    <name evidence="4" type="primary">thpR</name>
    <name evidence="4" type="ORF">JFN93_15510</name>
</gene>
<feature type="active site" description="Proton donor" evidence="2">
    <location>
        <position position="37"/>
    </location>
</feature>
<comment type="caution">
    <text evidence="4">The sequence shown here is derived from an EMBL/GenBank/DDBJ whole genome shotgun (WGS) entry which is preliminary data.</text>
</comment>
<feature type="short sequence motif" description="HXTX 2" evidence="2">
    <location>
        <begin position="121"/>
        <end position="124"/>
    </location>
</feature>
<comment type="function">
    <text evidence="2">Hydrolyzes RNA 2',3'-cyclic phosphodiester to an RNA 2'-phosphomonoester.</text>
</comment>
<evidence type="ECO:0000256" key="1">
    <source>
        <dbReference type="ARBA" id="ARBA00022801"/>
    </source>
</evidence>
<dbReference type="SUPFAM" id="SSF55144">
    <property type="entry name" value="LigT-like"/>
    <property type="match status" value="1"/>
</dbReference>
<evidence type="ECO:0000313" key="5">
    <source>
        <dbReference type="Proteomes" id="UP000636888"/>
    </source>
</evidence>
<comment type="catalytic activity">
    <reaction evidence="2">
        <text>a 3'-end 2',3'-cyclophospho-ribonucleotide-RNA + H2O = a 3'-end 2'-phospho-ribonucleotide-RNA + H(+)</text>
        <dbReference type="Rhea" id="RHEA:11828"/>
        <dbReference type="Rhea" id="RHEA-COMP:10464"/>
        <dbReference type="Rhea" id="RHEA-COMP:17353"/>
        <dbReference type="ChEBI" id="CHEBI:15377"/>
        <dbReference type="ChEBI" id="CHEBI:15378"/>
        <dbReference type="ChEBI" id="CHEBI:83064"/>
        <dbReference type="ChEBI" id="CHEBI:173113"/>
        <dbReference type="EC" id="3.1.4.58"/>
    </reaction>
</comment>
<dbReference type="HAMAP" id="MF_01940">
    <property type="entry name" value="RNA_CPDase"/>
    <property type="match status" value="1"/>
</dbReference>
<feature type="domain" description="Phosphoesterase HXTX" evidence="3">
    <location>
        <begin position="8"/>
        <end position="86"/>
    </location>
</feature>
<evidence type="ECO:0000259" key="3">
    <source>
        <dbReference type="Pfam" id="PF02834"/>
    </source>
</evidence>
<evidence type="ECO:0000313" key="4">
    <source>
        <dbReference type="EMBL" id="MBJ6726122.1"/>
    </source>
</evidence>
<name>A0A8J7J0K9_9BACT</name>
<feature type="domain" description="Phosphoesterase HXTX" evidence="3">
    <location>
        <begin position="92"/>
        <end position="167"/>
    </location>
</feature>
<evidence type="ECO:0000256" key="2">
    <source>
        <dbReference type="HAMAP-Rule" id="MF_01940"/>
    </source>
</evidence>
<organism evidence="4 5">
    <name type="scientific">Geomesophilobacter sediminis</name>
    <dbReference type="NCBI Taxonomy" id="2798584"/>
    <lineage>
        <taxon>Bacteria</taxon>
        <taxon>Pseudomonadati</taxon>
        <taxon>Thermodesulfobacteriota</taxon>
        <taxon>Desulfuromonadia</taxon>
        <taxon>Geobacterales</taxon>
        <taxon>Geobacteraceae</taxon>
        <taxon>Geomesophilobacter</taxon>
    </lineage>
</organism>
<dbReference type="PANTHER" id="PTHR35561:SF1">
    <property type="entry name" value="RNA 2',3'-CYCLIC PHOSPHODIESTERASE"/>
    <property type="match status" value="1"/>
</dbReference>
<dbReference type="EMBL" id="JAEMHM010000012">
    <property type="protein sequence ID" value="MBJ6726122.1"/>
    <property type="molecule type" value="Genomic_DNA"/>
</dbReference>
<dbReference type="InterPro" id="IPR004175">
    <property type="entry name" value="RNA_CPDase"/>
</dbReference>
<dbReference type="GO" id="GO:0008664">
    <property type="term" value="F:RNA 2',3'-cyclic 3'-phosphodiesterase activity"/>
    <property type="evidence" value="ECO:0007669"/>
    <property type="project" value="UniProtKB-EC"/>
</dbReference>
<dbReference type="Gene3D" id="3.90.1140.10">
    <property type="entry name" value="Cyclic phosphodiesterase"/>
    <property type="match status" value="1"/>
</dbReference>
<keyword evidence="5" id="KW-1185">Reference proteome</keyword>
<accession>A0A8J7J0K9</accession>
<dbReference type="Proteomes" id="UP000636888">
    <property type="component" value="Unassembled WGS sequence"/>
</dbReference>
<reference evidence="4" key="1">
    <citation type="submission" date="2020-12" db="EMBL/GenBank/DDBJ databases">
        <title>Geomonas sp. Red875, isolated from river sediment.</title>
        <authorList>
            <person name="Xu Z."/>
            <person name="Zhang Z."/>
            <person name="Masuda Y."/>
            <person name="Itoh H."/>
            <person name="Senoo K."/>
        </authorList>
    </citation>
    <scope>NUCLEOTIDE SEQUENCE</scope>
    <source>
        <strain evidence="4">Red875</strain>
    </source>
</reference>
<dbReference type="AlphaFoldDB" id="A0A8J7J0K9"/>
<dbReference type="InterPro" id="IPR009097">
    <property type="entry name" value="Cyclic_Pdiesterase"/>
</dbReference>
<feature type="active site" description="Proton acceptor" evidence="2">
    <location>
        <position position="121"/>
    </location>
</feature>
<sequence length="182" mass="20006">MTRLFVAVDLPRELKEAVAGIFTQLPGARWVPAEQIHLTLRFLGEVDAKEVPIIKQCLERVVFAPFPLVLRGVGHFPPGKYPRVIWVGIDPSPPLLQLYENIQGALAEAGFPPEERRFSPHVTLARLHGTPASATESLEAEHRQFCCPPFNVESFVLYSSVLSRTGAVHTPEAVLKASPAPA</sequence>
<keyword evidence="1 2" id="KW-0378">Hydrolase</keyword>
<dbReference type="RefSeq" id="WP_199385011.1">
    <property type="nucleotide sequence ID" value="NZ_JAEMHM010000012.1"/>
</dbReference>
<dbReference type="Pfam" id="PF02834">
    <property type="entry name" value="LigT_PEase"/>
    <property type="match status" value="2"/>
</dbReference>
<dbReference type="PANTHER" id="PTHR35561">
    <property type="entry name" value="RNA 2',3'-CYCLIC PHOSPHODIESTERASE"/>
    <property type="match status" value="1"/>
</dbReference>
<dbReference type="GO" id="GO:0004113">
    <property type="term" value="F:2',3'-cyclic-nucleotide 3'-phosphodiesterase activity"/>
    <property type="evidence" value="ECO:0007669"/>
    <property type="project" value="InterPro"/>
</dbReference>
<comment type="similarity">
    <text evidence="2">Belongs to the 2H phosphoesterase superfamily. ThpR family.</text>
</comment>
<dbReference type="NCBIfam" id="TIGR02258">
    <property type="entry name" value="2_5_ligase"/>
    <property type="match status" value="1"/>
</dbReference>
<proteinExistence type="inferred from homology"/>